<dbReference type="Proteomes" id="UP000006906">
    <property type="component" value="Chromosome 3"/>
</dbReference>
<feature type="compositionally biased region" description="Low complexity" evidence="3">
    <location>
        <begin position="272"/>
        <end position="301"/>
    </location>
</feature>
<evidence type="ECO:0000256" key="1">
    <source>
        <dbReference type="ARBA" id="ARBA00009095"/>
    </source>
</evidence>
<dbReference type="KEGG" id="cre:CHLRE_03g183550v5"/>
<comment type="similarity">
    <text evidence="1">Belongs to the bifunctional nuclease family.</text>
</comment>
<dbReference type="Gene3D" id="3.10.690.10">
    <property type="entry name" value="Bifunctional nuclease domain"/>
    <property type="match status" value="1"/>
</dbReference>
<dbReference type="GeneID" id="5728497"/>
<dbReference type="Gramene" id="PNW85377">
    <property type="protein sequence ID" value="PNW85377"/>
    <property type="gene ID" value="CHLRE_03g183550v5"/>
</dbReference>
<feature type="region of interest" description="Disordered" evidence="3">
    <location>
        <begin position="271"/>
        <end position="344"/>
    </location>
</feature>
<dbReference type="OMA" id="VHDLMFN"/>
<dbReference type="PANTHER" id="PTHR15160">
    <property type="entry name" value="VON HIPPEL-LINDAU PROTEIN"/>
    <property type="match status" value="1"/>
</dbReference>
<sequence length="418" mass="44757">MSSFALGLGASGALAPCRQSPSRSQVPIHCTNSLAAARSSALASTSSSVSSGGVGAARTAACSLRRGKAAIRGGCSIAKASAGEGALFPFAESDYHRVVLLDRQPYGPMKILPATDQSAGTYSGVLVFQRDADLTLTPDTNILEIFVAGDTATNIYTQLQNTKSARPMVHDLMFNMLTRAAQTNGRQWQLLRVAIVALENDIFVGRLFFGDPATGVVAWDCDCRPSDGVYLSMRSGCPFYVAQIVWDVAAVPIRASKVHMIAVHEAHMAAVQQQQQQHGHAHQQQQQPAPQQQQQSGAASSSGGGNGTVFPRASSGAWGAQQEGASSIVPPPSPPSASDDYTQLKPDDMDAIKLLKRELAVAVREEDYAAAIRLRDHPFMQMYRRIEALNHLGRGEEATRLQNELVAMVQRTHAEATY</sequence>
<dbReference type="InParanoid" id="A0A2K3DXY5"/>
<evidence type="ECO:0000256" key="2">
    <source>
        <dbReference type="ARBA" id="ARBA00025428"/>
    </source>
</evidence>
<dbReference type="InterPro" id="IPR003729">
    <property type="entry name" value="Bi_nuclease_dom"/>
</dbReference>
<feature type="domain" description="BFN" evidence="4">
    <location>
        <begin position="95"/>
        <end position="253"/>
    </location>
</feature>
<dbReference type="EMBL" id="CM008964">
    <property type="protein sequence ID" value="PNW85377.1"/>
    <property type="molecule type" value="Genomic_DNA"/>
</dbReference>
<accession>A0A2K3DXY5</accession>
<proteinExistence type="inferred from homology"/>
<dbReference type="GO" id="GO:0004518">
    <property type="term" value="F:nuclease activity"/>
    <property type="evidence" value="ECO:0007669"/>
    <property type="project" value="InterPro"/>
</dbReference>
<evidence type="ECO:0000313" key="6">
    <source>
        <dbReference type="Proteomes" id="UP000006906"/>
    </source>
</evidence>
<name>A0A2K3DXY5_CHLRE</name>
<evidence type="ECO:0000256" key="3">
    <source>
        <dbReference type="SAM" id="MobiDB-lite"/>
    </source>
</evidence>
<dbReference type="SUPFAM" id="SSF103256">
    <property type="entry name" value="Hypothetical protein TM0160"/>
    <property type="match status" value="1"/>
</dbReference>
<dbReference type="GO" id="GO:0016567">
    <property type="term" value="P:protein ubiquitination"/>
    <property type="evidence" value="ECO:0000318"/>
    <property type="project" value="GO_Central"/>
</dbReference>
<dbReference type="ExpressionAtlas" id="A0A2K3DXY5">
    <property type="expression patterns" value="baseline and differential"/>
</dbReference>
<dbReference type="Pfam" id="PF02577">
    <property type="entry name" value="BFN_dom"/>
    <property type="match status" value="1"/>
</dbReference>
<evidence type="ECO:0000259" key="4">
    <source>
        <dbReference type="PROSITE" id="PS51658"/>
    </source>
</evidence>
<dbReference type="GO" id="GO:0005634">
    <property type="term" value="C:nucleus"/>
    <property type="evidence" value="ECO:0000318"/>
    <property type="project" value="GO_Central"/>
</dbReference>
<comment type="function">
    <text evidence="2">Bifunctional nuclease with both RNase and DNase activities. Involved in basal defense response. Participates in abscisic acid-derived callose deposition following infection by a necrotrophic pathogen.</text>
</comment>
<dbReference type="RefSeq" id="XP_042926204.1">
    <property type="nucleotide sequence ID" value="XM_043061075.1"/>
</dbReference>
<organism evidence="5 6">
    <name type="scientific">Chlamydomonas reinhardtii</name>
    <name type="common">Chlamydomonas smithii</name>
    <dbReference type="NCBI Taxonomy" id="3055"/>
    <lineage>
        <taxon>Eukaryota</taxon>
        <taxon>Viridiplantae</taxon>
        <taxon>Chlorophyta</taxon>
        <taxon>core chlorophytes</taxon>
        <taxon>Chlorophyceae</taxon>
        <taxon>CS clade</taxon>
        <taxon>Chlamydomonadales</taxon>
        <taxon>Chlamydomonadaceae</taxon>
        <taxon>Chlamydomonas</taxon>
    </lineage>
</organism>
<reference evidence="5 6" key="1">
    <citation type="journal article" date="2007" name="Science">
        <title>The Chlamydomonas genome reveals the evolution of key animal and plant functions.</title>
        <authorList>
            <person name="Merchant S.S."/>
            <person name="Prochnik S.E."/>
            <person name="Vallon O."/>
            <person name="Harris E.H."/>
            <person name="Karpowicz S.J."/>
            <person name="Witman G.B."/>
            <person name="Terry A."/>
            <person name="Salamov A."/>
            <person name="Fritz-Laylin L.K."/>
            <person name="Marechal-Drouard L."/>
            <person name="Marshall W.F."/>
            <person name="Qu L.H."/>
            <person name="Nelson D.R."/>
            <person name="Sanderfoot A.A."/>
            <person name="Spalding M.H."/>
            <person name="Kapitonov V.V."/>
            <person name="Ren Q."/>
            <person name="Ferris P."/>
            <person name="Lindquist E."/>
            <person name="Shapiro H."/>
            <person name="Lucas S.M."/>
            <person name="Grimwood J."/>
            <person name="Schmutz J."/>
            <person name="Cardol P."/>
            <person name="Cerutti H."/>
            <person name="Chanfreau G."/>
            <person name="Chen C.L."/>
            <person name="Cognat V."/>
            <person name="Croft M.T."/>
            <person name="Dent R."/>
            <person name="Dutcher S."/>
            <person name="Fernandez E."/>
            <person name="Fukuzawa H."/>
            <person name="Gonzalez-Ballester D."/>
            <person name="Gonzalez-Halphen D."/>
            <person name="Hallmann A."/>
            <person name="Hanikenne M."/>
            <person name="Hippler M."/>
            <person name="Inwood W."/>
            <person name="Jabbari K."/>
            <person name="Kalanon M."/>
            <person name="Kuras R."/>
            <person name="Lefebvre P.A."/>
            <person name="Lemaire S.D."/>
            <person name="Lobanov A.V."/>
            <person name="Lohr M."/>
            <person name="Manuell A."/>
            <person name="Meier I."/>
            <person name="Mets L."/>
            <person name="Mittag M."/>
            <person name="Mittelmeier T."/>
            <person name="Moroney J.V."/>
            <person name="Moseley J."/>
            <person name="Napoli C."/>
            <person name="Nedelcu A.M."/>
            <person name="Niyogi K."/>
            <person name="Novoselov S.V."/>
            <person name="Paulsen I.T."/>
            <person name="Pazour G."/>
            <person name="Purton S."/>
            <person name="Ral J.P."/>
            <person name="Riano-Pachon D.M."/>
            <person name="Riekhof W."/>
            <person name="Rymarquis L."/>
            <person name="Schroda M."/>
            <person name="Stern D."/>
            <person name="Umen J."/>
            <person name="Willows R."/>
            <person name="Wilson N."/>
            <person name="Zimmer S.L."/>
            <person name="Allmer J."/>
            <person name="Balk J."/>
            <person name="Bisova K."/>
            <person name="Chen C.J."/>
            <person name="Elias M."/>
            <person name="Gendler K."/>
            <person name="Hauser C."/>
            <person name="Lamb M.R."/>
            <person name="Ledford H."/>
            <person name="Long J.C."/>
            <person name="Minagawa J."/>
            <person name="Page M.D."/>
            <person name="Pan J."/>
            <person name="Pootakham W."/>
            <person name="Roje S."/>
            <person name="Rose A."/>
            <person name="Stahlberg E."/>
            <person name="Terauchi A.M."/>
            <person name="Yang P."/>
            <person name="Ball S."/>
            <person name="Bowler C."/>
            <person name="Dieckmann C.L."/>
            <person name="Gladyshev V.N."/>
            <person name="Green P."/>
            <person name="Jorgensen R."/>
            <person name="Mayfield S."/>
            <person name="Mueller-Roeber B."/>
            <person name="Rajamani S."/>
            <person name="Sayre R.T."/>
            <person name="Brokstein P."/>
            <person name="Dubchak I."/>
            <person name="Goodstein D."/>
            <person name="Hornick L."/>
            <person name="Huang Y.W."/>
            <person name="Jhaveri J."/>
            <person name="Luo Y."/>
            <person name="Martinez D."/>
            <person name="Ngau W.C."/>
            <person name="Otillar B."/>
            <person name="Poliakov A."/>
            <person name="Porter A."/>
            <person name="Szajkowski L."/>
            <person name="Werner G."/>
            <person name="Zhou K."/>
            <person name="Grigoriev I.V."/>
            <person name="Rokhsar D.S."/>
            <person name="Grossman A.R."/>
        </authorList>
    </citation>
    <scope>NUCLEOTIDE SEQUENCE [LARGE SCALE GENOMIC DNA]</scope>
    <source>
        <strain evidence="6">CC-503</strain>
    </source>
</reference>
<dbReference type="STRING" id="3055.A0A2K3DXY5"/>
<gene>
    <name evidence="5" type="ORF">CHLRE_03g183550v5</name>
</gene>
<dbReference type="PROSITE" id="PS51658">
    <property type="entry name" value="BFN"/>
    <property type="match status" value="1"/>
</dbReference>
<dbReference type="OrthoDB" id="566835at2759"/>
<evidence type="ECO:0000313" key="5">
    <source>
        <dbReference type="EMBL" id="PNW85377.1"/>
    </source>
</evidence>
<protein>
    <recommendedName>
        <fullName evidence="4">BFN domain-containing protein</fullName>
    </recommendedName>
</protein>
<dbReference type="PANTHER" id="PTHR15160:SF1">
    <property type="entry name" value="VON HIPPEL-LINDAU DISEASE TUMOR SUPPRESSOR"/>
    <property type="match status" value="1"/>
</dbReference>
<keyword evidence="6" id="KW-1185">Reference proteome</keyword>
<dbReference type="AlphaFoldDB" id="A0A2K3DXY5"/>
<dbReference type="InterPro" id="IPR036104">
    <property type="entry name" value="BFN_sf"/>
</dbReference>
<dbReference type="GO" id="GO:0030891">
    <property type="term" value="C:VCB complex"/>
    <property type="evidence" value="ECO:0000318"/>
    <property type="project" value="GO_Central"/>
</dbReference>